<dbReference type="PANTHER" id="PTHR26374:SF378">
    <property type="entry name" value="C2H2-TYPE ZINC FINGER FAMILY PROTEIN"/>
    <property type="match status" value="1"/>
</dbReference>
<comment type="subcellular location">
    <subcellularLocation>
        <location evidence="1">Nucleus</location>
    </subcellularLocation>
</comment>
<evidence type="ECO:0000256" key="6">
    <source>
        <dbReference type="ARBA" id="ARBA00023015"/>
    </source>
</evidence>
<feature type="region of interest" description="Disordered" evidence="10">
    <location>
        <begin position="140"/>
        <end position="170"/>
    </location>
</feature>
<reference evidence="13" key="2">
    <citation type="submission" date="2025-08" db="UniProtKB">
        <authorList>
            <consortium name="RefSeq"/>
        </authorList>
    </citation>
    <scope>IDENTIFICATION</scope>
    <source>
        <tissue evidence="13">Leaf</tissue>
    </source>
</reference>
<keyword evidence="8" id="KW-0539">Nucleus</keyword>
<dbReference type="RefSeq" id="XP_021865244.1">
    <property type="nucleotide sequence ID" value="XM_022009552.2"/>
</dbReference>
<accession>A0A9R0JC93</accession>
<organism evidence="12 13">
    <name type="scientific">Spinacia oleracea</name>
    <name type="common">Spinach</name>
    <dbReference type="NCBI Taxonomy" id="3562"/>
    <lineage>
        <taxon>Eukaryota</taxon>
        <taxon>Viridiplantae</taxon>
        <taxon>Streptophyta</taxon>
        <taxon>Embryophyta</taxon>
        <taxon>Tracheophyta</taxon>
        <taxon>Spermatophyta</taxon>
        <taxon>Magnoliopsida</taxon>
        <taxon>eudicotyledons</taxon>
        <taxon>Gunneridae</taxon>
        <taxon>Pentapetalae</taxon>
        <taxon>Caryophyllales</taxon>
        <taxon>Chenopodiaceae</taxon>
        <taxon>Chenopodioideae</taxon>
        <taxon>Anserineae</taxon>
        <taxon>Spinacia</taxon>
    </lineage>
</organism>
<evidence type="ECO:0000256" key="2">
    <source>
        <dbReference type="ARBA" id="ARBA00022723"/>
    </source>
</evidence>
<dbReference type="InterPro" id="IPR036236">
    <property type="entry name" value="Znf_C2H2_sf"/>
</dbReference>
<keyword evidence="5" id="KW-0862">Zinc</keyword>
<evidence type="ECO:0000256" key="5">
    <source>
        <dbReference type="ARBA" id="ARBA00022833"/>
    </source>
</evidence>
<dbReference type="SUPFAM" id="SSF57667">
    <property type="entry name" value="beta-beta-alpha zinc fingers"/>
    <property type="match status" value="1"/>
</dbReference>
<evidence type="ECO:0000259" key="11">
    <source>
        <dbReference type="PROSITE" id="PS50157"/>
    </source>
</evidence>
<sequence length="257" mass="27501">MNTTTIQTQRGAAGDIETSAMANCLMLLSAHSAAVSSFTGVVGNAEQQVAGRMFTCKTCDRKFPSFQALGGHRASHKKAKSPNSVDFPDESGLPAKQKIHSCKFCGIEFSTGQALGGHMRRHRENIVVVGGGGVVSAAVSGVTTEGSSGSSESNDGGKKRKMSDDVSEVPILKKSSSSKRVCLDLELDLALWKKVEAEKMVAVAKYADDDYEIEHGEIVEQHHEQAAAASGVEDVSGVEDEEKDFLKLELRQPINCW</sequence>
<keyword evidence="12" id="KW-1185">Reference proteome</keyword>
<evidence type="ECO:0000256" key="1">
    <source>
        <dbReference type="ARBA" id="ARBA00004123"/>
    </source>
</evidence>
<gene>
    <name evidence="13" type="primary">LOC110804005</name>
</gene>
<keyword evidence="7" id="KW-0804">Transcription</keyword>
<dbReference type="KEGG" id="soe:110804005"/>
<keyword evidence="2" id="KW-0479">Metal-binding</keyword>
<keyword evidence="4 9" id="KW-0863">Zinc-finger</keyword>
<feature type="domain" description="C2H2-type" evidence="11">
    <location>
        <begin position="100"/>
        <end position="122"/>
    </location>
</feature>
<reference evidence="12" key="1">
    <citation type="journal article" date="2021" name="Nat. Commun.">
        <title>Genomic analyses provide insights into spinach domestication and the genetic basis of agronomic traits.</title>
        <authorList>
            <person name="Cai X."/>
            <person name="Sun X."/>
            <person name="Xu C."/>
            <person name="Sun H."/>
            <person name="Wang X."/>
            <person name="Ge C."/>
            <person name="Zhang Z."/>
            <person name="Wang Q."/>
            <person name="Fei Z."/>
            <person name="Jiao C."/>
            <person name="Wang Q."/>
        </authorList>
    </citation>
    <scope>NUCLEOTIDE SEQUENCE [LARGE SCALE GENOMIC DNA]</scope>
    <source>
        <strain evidence="12">cv. Varoflay</strain>
    </source>
</reference>
<dbReference type="PANTHER" id="PTHR26374">
    <property type="entry name" value="ZINC FINGER PROTEIN ZAT5"/>
    <property type="match status" value="1"/>
</dbReference>
<dbReference type="GO" id="GO:0005634">
    <property type="term" value="C:nucleus"/>
    <property type="evidence" value="ECO:0007669"/>
    <property type="project" value="UniProtKB-SubCell"/>
</dbReference>
<evidence type="ECO:0000313" key="12">
    <source>
        <dbReference type="Proteomes" id="UP000813463"/>
    </source>
</evidence>
<keyword evidence="3" id="KW-0677">Repeat</keyword>
<dbReference type="GeneID" id="110804005"/>
<evidence type="ECO:0000256" key="3">
    <source>
        <dbReference type="ARBA" id="ARBA00022737"/>
    </source>
</evidence>
<dbReference type="SMART" id="SM00355">
    <property type="entry name" value="ZnF_C2H2"/>
    <property type="match status" value="2"/>
</dbReference>
<feature type="domain" description="C2H2-type" evidence="11">
    <location>
        <begin position="54"/>
        <end position="81"/>
    </location>
</feature>
<dbReference type="Proteomes" id="UP000813463">
    <property type="component" value="Chromosome 6"/>
</dbReference>
<evidence type="ECO:0000256" key="4">
    <source>
        <dbReference type="ARBA" id="ARBA00022771"/>
    </source>
</evidence>
<dbReference type="AlphaFoldDB" id="A0A9R0JC93"/>
<keyword evidence="6" id="KW-0805">Transcription regulation</keyword>
<dbReference type="Gene3D" id="3.30.160.60">
    <property type="entry name" value="Classic Zinc Finger"/>
    <property type="match status" value="1"/>
</dbReference>
<protein>
    <submittedName>
        <fullName evidence="13">Zinc finger protein ZAT12</fullName>
    </submittedName>
</protein>
<dbReference type="Pfam" id="PF13912">
    <property type="entry name" value="zf-C2H2_6"/>
    <property type="match status" value="2"/>
</dbReference>
<dbReference type="OrthoDB" id="9411774at2759"/>
<evidence type="ECO:0000256" key="9">
    <source>
        <dbReference type="PROSITE-ProRule" id="PRU00042"/>
    </source>
</evidence>
<evidence type="ECO:0000313" key="13">
    <source>
        <dbReference type="RefSeq" id="XP_021865244.1"/>
    </source>
</evidence>
<feature type="compositionally biased region" description="Low complexity" evidence="10">
    <location>
        <begin position="140"/>
        <end position="153"/>
    </location>
</feature>
<name>A0A9R0JC93_SPIOL</name>
<dbReference type="InterPro" id="IPR013087">
    <property type="entry name" value="Znf_C2H2_type"/>
</dbReference>
<dbReference type="PROSITE" id="PS00028">
    <property type="entry name" value="ZINC_FINGER_C2H2_1"/>
    <property type="match status" value="2"/>
</dbReference>
<evidence type="ECO:0000256" key="10">
    <source>
        <dbReference type="SAM" id="MobiDB-lite"/>
    </source>
</evidence>
<evidence type="ECO:0000256" key="7">
    <source>
        <dbReference type="ARBA" id="ARBA00023163"/>
    </source>
</evidence>
<proteinExistence type="predicted"/>
<dbReference type="GO" id="GO:0008270">
    <property type="term" value="F:zinc ion binding"/>
    <property type="evidence" value="ECO:0007669"/>
    <property type="project" value="UniProtKB-KW"/>
</dbReference>
<dbReference type="PROSITE" id="PS50157">
    <property type="entry name" value="ZINC_FINGER_C2H2_2"/>
    <property type="match status" value="2"/>
</dbReference>
<evidence type="ECO:0000256" key="8">
    <source>
        <dbReference type="ARBA" id="ARBA00023242"/>
    </source>
</evidence>